<dbReference type="Gene3D" id="2.60.120.860">
    <property type="match status" value="1"/>
</dbReference>
<evidence type="ECO:0000259" key="1">
    <source>
        <dbReference type="Pfam" id="PF05709"/>
    </source>
</evidence>
<dbReference type="InterPro" id="IPR008841">
    <property type="entry name" value="Siphovirus-type_tail_N"/>
</dbReference>
<reference evidence="3 5" key="1">
    <citation type="journal article" date="2015" name="Int. J. Syst. Evol. Microbiol.">
        <title>Bacillus glycinifermentans sp. nov., isolated from fermented soybean paste.</title>
        <authorList>
            <person name="Kim S.J."/>
            <person name="Dunlap C.A."/>
            <person name="Kwon S.W."/>
            <person name="Rooney A.P."/>
        </authorList>
    </citation>
    <scope>NUCLEOTIDE SEQUENCE [LARGE SCALE GENOMIC DNA]</scope>
    <source>
        <strain evidence="3 5">GO-13</strain>
    </source>
</reference>
<comment type="caution">
    <text evidence="3">The sequence shown here is derived from an EMBL/GenBank/DDBJ whole genome shotgun (WGS) entry which is preliminary data.</text>
</comment>
<evidence type="ECO:0000259" key="2">
    <source>
        <dbReference type="Pfam" id="PF22768"/>
    </source>
</evidence>
<dbReference type="Proteomes" id="UP001341297">
    <property type="component" value="Unassembled WGS sequence"/>
</dbReference>
<dbReference type="EMBL" id="JARRTL010000031">
    <property type="protein sequence ID" value="MEC0487413.1"/>
    <property type="molecule type" value="Genomic_DNA"/>
</dbReference>
<dbReference type="InterPro" id="IPR006520">
    <property type="entry name" value="Dit_BPSPP_N"/>
</dbReference>
<evidence type="ECO:0000313" key="6">
    <source>
        <dbReference type="Proteomes" id="UP001341297"/>
    </source>
</evidence>
<dbReference type="Pfam" id="PF22768">
    <property type="entry name" value="SPP1_Dit"/>
    <property type="match status" value="1"/>
</dbReference>
<organism evidence="3 5">
    <name type="scientific">Bacillus glycinifermentans</name>
    <dbReference type="NCBI Taxonomy" id="1664069"/>
    <lineage>
        <taxon>Bacteria</taxon>
        <taxon>Bacillati</taxon>
        <taxon>Bacillota</taxon>
        <taxon>Bacilli</taxon>
        <taxon>Bacillales</taxon>
        <taxon>Bacillaceae</taxon>
        <taxon>Bacillus</taxon>
    </lineage>
</organism>
<gene>
    <name evidence="3" type="ORF">AB447_215385</name>
    <name evidence="4" type="ORF">P8828_21920</name>
</gene>
<protein>
    <submittedName>
        <fullName evidence="4">Phage tail family protein</fullName>
    </submittedName>
    <submittedName>
        <fullName evidence="3">Phage tail protein</fullName>
    </submittedName>
</protein>
<dbReference type="Proteomes" id="UP000036168">
    <property type="component" value="Unassembled WGS sequence"/>
</dbReference>
<dbReference type="EMBL" id="LECW02000014">
    <property type="protein sequence ID" value="KRT94027.1"/>
    <property type="molecule type" value="Genomic_DNA"/>
</dbReference>
<reference evidence="3" key="2">
    <citation type="submission" date="2015-10" db="EMBL/GenBank/DDBJ databases">
        <authorList>
            <person name="Dunlap C."/>
        </authorList>
    </citation>
    <scope>NUCLEOTIDE SEQUENCE</scope>
    <source>
        <strain evidence="3">GO-13</strain>
    </source>
</reference>
<dbReference type="RefSeq" id="WP_046131988.1">
    <property type="nucleotide sequence ID" value="NZ_CP129342.1"/>
</dbReference>
<dbReference type="Pfam" id="PF05709">
    <property type="entry name" value="Sipho_tail"/>
    <property type="match status" value="1"/>
</dbReference>
<evidence type="ECO:0000313" key="5">
    <source>
        <dbReference type="Proteomes" id="UP000036168"/>
    </source>
</evidence>
<dbReference type="OrthoDB" id="3078561at2"/>
<dbReference type="NCBIfam" id="TIGR01633">
    <property type="entry name" value="phi3626_gp14_N"/>
    <property type="match status" value="1"/>
</dbReference>
<sequence length="254" mass="28781">MINYQDLLPNQWKITFDGVDISPFFYVKSTSGRGVMGREVNTATIGNRPGGFLRGVRVPVRVITIEVLFAFSSEEELKKKQEELTYILHTDEPKPLVFHDEPDRTYYAVFESISENEEQGGIQSATLTFICPDPKKYGEPKQYVFDPGIQSFTNPGYADIEPKIECVFTEAGTSYEVSFLNDDESIYKTIKVVYNFIAGDTLVIDSAKRKVTCNGNLIMAALQVQSDWFNIPPQRPIKLKFSHKSSIKFDVAFL</sequence>
<dbReference type="PATRIC" id="fig|1664069.6.peg.3577"/>
<reference evidence="4 6" key="3">
    <citation type="submission" date="2023-03" db="EMBL/GenBank/DDBJ databases">
        <title>Agriculturally important microbes genome sequencing.</title>
        <authorList>
            <person name="Dunlap C."/>
        </authorList>
    </citation>
    <scope>NUCLEOTIDE SEQUENCE [LARGE SCALE GENOMIC DNA]</scope>
    <source>
        <strain evidence="4 6">CBP-3203</strain>
    </source>
</reference>
<dbReference type="Gene3D" id="2.40.30.200">
    <property type="match status" value="1"/>
</dbReference>
<dbReference type="AlphaFoldDB" id="A0A0T6BQV4"/>
<keyword evidence="6" id="KW-1185">Reference proteome</keyword>
<evidence type="ECO:0000313" key="4">
    <source>
        <dbReference type="EMBL" id="MEC0487413.1"/>
    </source>
</evidence>
<dbReference type="STRING" id="1664069.BGLY_3319"/>
<dbReference type="KEGG" id="bgy:BGLY_3319"/>
<name>A0A0T6BQV4_9BACI</name>
<dbReference type="InterPro" id="IPR054738">
    <property type="entry name" value="Siphovirus-type_tail_C"/>
</dbReference>
<evidence type="ECO:0000313" key="3">
    <source>
        <dbReference type="EMBL" id="KRT94027.1"/>
    </source>
</evidence>
<accession>A0A0T6BQV4</accession>
<proteinExistence type="predicted"/>
<feature type="domain" description="Siphovirus-type tail component RIFT-related" evidence="1">
    <location>
        <begin position="27"/>
        <end position="131"/>
    </location>
</feature>
<feature type="domain" description="Siphovirus-type tail component C-terminal" evidence="2">
    <location>
        <begin position="156"/>
        <end position="250"/>
    </location>
</feature>